<reference evidence="4" key="1">
    <citation type="journal article" date="2024" name="IScience">
        <title>Strigolactones Initiate the Formation of Haustorium-like Structures in Castilleja.</title>
        <authorList>
            <person name="Buerger M."/>
            <person name="Peterson D."/>
            <person name="Chory J."/>
        </authorList>
    </citation>
    <scope>NUCLEOTIDE SEQUENCE [LARGE SCALE GENOMIC DNA]</scope>
</reference>
<sequence>MDPKETEPSNTKLIESSVSIDDDLNRKFALFLKNHQQQYQEQFIPLPNIEPKLDDKNYTFWACKIKLALGARGWMHHITGIPKPPLPTETNYPTWEKTNIQVISWLVDSMVPDLMGQFIEYQTARELWNGIYETYRSGEDALQIYDLHIQANRLFQGEQSLEKYYQSCQSIWRDIDRRDPNNMECANDIQKYNKKIQTFRLYQFIHGADSKFDAVKRDLLKEAPQPTVEMAYAALRREAARVLIINCPAASDDIGVGLAARNQKPYQNPKPTNTRPSTQPSPNTANPSSIEKSKLHCDHCQKRGHTKQGCFELIGYPDWFENNPKFHGKSKKGTAAVTTGPPQTIIGSQQGNGDEFGFAAYMGRSKQGGNVRETGIKPRQAAPGNKRPRPTDCTSRGGAKRPPAAATSTGAREEIVKKESDETLDANGLVKVGTPFEPKDEMDLFVQELQNMTGPKKSNGLSVPMGPSDMMGIEPEGFDGLDFLTNETAGPSSTADGPTDPTFFDDLPLKNPTEGNDIVTRRIIGRGIEKDGLYYIAEMVQGSAFSVSNNLISRLWHNRLGHPSPSYFKTIFPKLPIFEHCDSCKLAKSHRISFHPNDTRVNNVFGV</sequence>
<accession>A0ABD3BIM8</accession>
<evidence type="ECO:0000259" key="2">
    <source>
        <dbReference type="Pfam" id="PF13976"/>
    </source>
</evidence>
<feature type="region of interest" description="Disordered" evidence="1">
    <location>
        <begin position="367"/>
        <end position="417"/>
    </location>
</feature>
<dbReference type="Proteomes" id="UP001632038">
    <property type="component" value="Unassembled WGS sequence"/>
</dbReference>
<dbReference type="PANTHER" id="PTHR34222">
    <property type="entry name" value="GAG_PRE-INTEGRS DOMAIN-CONTAINING PROTEIN"/>
    <property type="match status" value="1"/>
</dbReference>
<proteinExistence type="predicted"/>
<feature type="region of interest" description="Disordered" evidence="1">
    <location>
        <begin position="262"/>
        <end position="291"/>
    </location>
</feature>
<evidence type="ECO:0000313" key="3">
    <source>
        <dbReference type="EMBL" id="KAL3617310.1"/>
    </source>
</evidence>
<organism evidence="3 4">
    <name type="scientific">Castilleja foliolosa</name>
    <dbReference type="NCBI Taxonomy" id="1961234"/>
    <lineage>
        <taxon>Eukaryota</taxon>
        <taxon>Viridiplantae</taxon>
        <taxon>Streptophyta</taxon>
        <taxon>Embryophyta</taxon>
        <taxon>Tracheophyta</taxon>
        <taxon>Spermatophyta</taxon>
        <taxon>Magnoliopsida</taxon>
        <taxon>eudicotyledons</taxon>
        <taxon>Gunneridae</taxon>
        <taxon>Pentapetalae</taxon>
        <taxon>asterids</taxon>
        <taxon>lamiids</taxon>
        <taxon>Lamiales</taxon>
        <taxon>Orobanchaceae</taxon>
        <taxon>Pedicularideae</taxon>
        <taxon>Castillejinae</taxon>
        <taxon>Castilleja</taxon>
    </lineage>
</organism>
<feature type="compositionally biased region" description="Polar residues" evidence="1">
    <location>
        <begin position="264"/>
        <end position="290"/>
    </location>
</feature>
<dbReference type="PANTHER" id="PTHR34222:SF43">
    <property type="entry name" value="RETROTRANSPOSON GAG DOMAIN-CONTAINING PROTEIN"/>
    <property type="match status" value="1"/>
</dbReference>
<dbReference type="EMBL" id="JAVIJP010000083">
    <property type="protein sequence ID" value="KAL3617310.1"/>
    <property type="molecule type" value="Genomic_DNA"/>
</dbReference>
<feature type="compositionally biased region" description="Polar residues" evidence="1">
    <location>
        <begin position="336"/>
        <end position="351"/>
    </location>
</feature>
<dbReference type="AlphaFoldDB" id="A0ABD3BIM8"/>
<evidence type="ECO:0000313" key="4">
    <source>
        <dbReference type="Proteomes" id="UP001632038"/>
    </source>
</evidence>
<dbReference type="Pfam" id="PF13976">
    <property type="entry name" value="gag_pre-integrs"/>
    <property type="match status" value="1"/>
</dbReference>
<evidence type="ECO:0000256" key="1">
    <source>
        <dbReference type="SAM" id="MobiDB-lite"/>
    </source>
</evidence>
<protein>
    <recommendedName>
        <fullName evidence="2">GAG-pre-integrase domain-containing protein</fullName>
    </recommendedName>
</protein>
<feature type="region of interest" description="Disordered" evidence="1">
    <location>
        <begin position="327"/>
        <end position="351"/>
    </location>
</feature>
<keyword evidence="4" id="KW-1185">Reference proteome</keyword>
<feature type="domain" description="GAG-pre-integrase" evidence="2">
    <location>
        <begin position="532"/>
        <end position="589"/>
    </location>
</feature>
<dbReference type="InterPro" id="IPR025724">
    <property type="entry name" value="GAG-pre-integrase_dom"/>
</dbReference>
<gene>
    <name evidence="3" type="ORF">CASFOL_038855</name>
</gene>
<name>A0ABD3BIM8_9LAMI</name>
<comment type="caution">
    <text evidence="3">The sequence shown here is derived from an EMBL/GenBank/DDBJ whole genome shotgun (WGS) entry which is preliminary data.</text>
</comment>